<organism evidence="1 2">
    <name type="scientific">Nocardia otitidiscaviarum</name>
    <dbReference type="NCBI Taxonomy" id="1823"/>
    <lineage>
        <taxon>Bacteria</taxon>
        <taxon>Bacillati</taxon>
        <taxon>Actinomycetota</taxon>
        <taxon>Actinomycetes</taxon>
        <taxon>Mycobacteriales</taxon>
        <taxon>Nocardiaceae</taxon>
        <taxon>Nocardia</taxon>
    </lineage>
</organism>
<evidence type="ECO:0000313" key="1">
    <source>
        <dbReference type="EMBL" id="SUA73720.1"/>
    </source>
</evidence>
<proteinExistence type="predicted"/>
<dbReference type="EMBL" id="UGRY01000002">
    <property type="protein sequence ID" value="SUA73720.1"/>
    <property type="molecule type" value="Genomic_DNA"/>
</dbReference>
<dbReference type="InterPro" id="IPR037175">
    <property type="entry name" value="KFase_sf"/>
</dbReference>
<keyword evidence="2" id="KW-1185">Reference proteome</keyword>
<dbReference type="Proteomes" id="UP000255467">
    <property type="component" value="Unassembled WGS sequence"/>
</dbReference>
<dbReference type="EC" id="3.5.1.9" evidence="1"/>
<dbReference type="InterPro" id="IPR007325">
    <property type="entry name" value="KFase/CYL"/>
</dbReference>
<dbReference type="Gene3D" id="3.50.30.50">
    <property type="entry name" value="Putative cyclase"/>
    <property type="match status" value="1"/>
</dbReference>
<dbReference type="SUPFAM" id="SSF102198">
    <property type="entry name" value="Putative cyclase"/>
    <property type="match status" value="1"/>
</dbReference>
<dbReference type="GO" id="GO:0004061">
    <property type="term" value="F:arylformamidase activity"/>
    <property type="evidence" value="ECO:0007669"/>
    <property type="project" value="UniProtKB-EC"/>
</dbReference>
<dbReference type="Pfam" id="PF04199">
    <property type="entry name" value="Cyclase"/>
    <property type="match status" value="1"/>
</dbReference>
<name>A0A378YB02_9NOCA</name>
<accession>A0A378YB02</accession>
<dbReference type="PANTHER" id="PTHR31118:SF12">
    <property type="entry name" value="CYCLASE-LIKE PROTEIN 2"/>
    <property type="match status" value="1"/>
</dbReference>
<keyword evidence="1" id="KW-0378">Hydrolase</keyword>
<dbReference type="RefSeq" id="WP_039817632.1">
    <property type="nucleotide sequence ID" value="NZ_UGRY01000002.1"/>
</dbReference>
<protein>
    <submittedName>
        <fullName evidence="1">Kynurenine formamidase</fullName>
        <ecNumber evidence="1">3.5.1.9</ecNumber>
    </submittedName>
</protein>
<sequence>MCSPRIVRAAHEAADNPRLSRRAWLGAASAGALAAVSAIGSVQAAPNISGRVVDLTHVLTPELPVWPGNPPFISVPVAWHDHGGFGQNALAFWEHTGTHIDAPLHRMRDAAAVDRIPADDLVAPLVVVDIESKASTDPDAVLTISDIEEWESRHGRLPDRAFIAMHSGWEHRLATPGAFLNLDAEGRPHAPGFDTAAAEFLVTERSIVGAGVDTLSLDPGASREFGAHTAFLGAGRYGVEMLANLARVPVSGATVVIGAPKHAGGTGGPCRVLALT</sequence>
<dbReference type="STRING" id="1406858.GCA_000710895_05605"/>
<evidence type="ECO:0000313" key="2">
    <source>
        <dbReference type="Proteomes" id="UP000255467"/>
    </source>
</evidence>
<reference evidence="1 2" key="1">
    <citation type="submission" date="2018-06" db="EMBL/GenBank/DDBJ databases">
        <authorList>
            <consortium name="Pathogen Informatics"/>
            <person name="Doyle S."/>
        </authorList>
    </citation>
    <scope>NUCLEOTIDE SEQUENCE [LARGE SCALE GENOMIC DNA]</scope>
    <source>
        <strain evidence="1 2">NCTC1934</strain>
    </source>
</reference>
<gene>
    <name evidence="1" type="primary">kynB</name>
    <name evidence="1" type="ORF">NCTC1934_01167</name>
</gene>
<dbReference type="GO" id="GO:0019441">
    <property type="term" value="P:L-tryptophan catabolic process to kynurenine"/>
    <property type="evidence" value="ECO:0007669"/>
    <property type="project" value="InterPro"/>
</dbReference>
<dbReference type="InterPro" id="IPR006311">
    <property type="entry name" value="TAT_signal"/>
</dbReference>
<dbReference type="OrthoDB" id="7067800at2"/>
<dbReference type="PROSITE" id="PS51318">
    <property type="entry name" value="TAT"/>
    <property type="match status" value="1"/>
</dbReference>
<dbReference type="PANTHER" id="PTHR31118">
    <property type="entry name" value="CYCLASE-LIKE PROTEIN 2"/>
    <property type="match status" value="1"/>
</dbReference>
<dbReference type="AlphaFoldDB" id="A0A378YB02"/>